<keyword evidence="4 6" id="KW-0560">Oxidoreductase</keyword>
<evidence type="ECO:0000259" key="10">
    <source>
        <dbReference type="Pfam" id="PF14748"/>
    </source>
</evidence>
<evidence type="ECO:0000256" key="4">
    <source>
        <dbReference type="ARBA" id="ARBA00023002"/>
    </source>
</evidence>
<evidence type="ECO:0000256" key="7">
    <source>
        <dbReference type="NCBIfam" id="TIGR00112"/>
    </source>
</evidence>
<dbReference type="Pfam" id="PF14748">
    <property type="entry name" value="P5CR_dimer"/>
    <property type="match status" value="1"/>
</dbReference>
<comment type="function">
    <text evidence="5 6">Catalyzes the reduction of 1-pyrroline-5-carboxylate (PCA) to L-proline.</text>
</comment>
<dbReference type="PIRSF" id="PIRSF000193">
    <property type="entry name" value="Pyrrol-5-carb_rd"/>
    <property type="match status" value="1"/>
</dbReference>
<dbReference type="InterPro" id="IPR028939">
    <property type="entry name" value="P5C_Rdtase_cat_N"/>
</dbReference>
<dbReference type="InterPro" id="IPR008927">
    <property type="entry name" value="6-PGluconate_DH-like_C_sf"/>
</dbReference>
<comment type="pathway">
    <text evidence="6">Amino-acid biosynthesis; L-proline biosynthesis; L-proline from L-glutamate 5-semialdehyde: step 1/1.</text>
</comment>
<dbReference type="GO" id="GO:0005737">
    <property type="term" value="C:cytoplasm"/>
    <property type="evidence" value="ECO:0007669"/>
    <property type="project" value="UniProtKB-SubCell"/>
</dbReference>
<keyword evidence="12" id="KW-1185">Reference proteome</keyword>
<dbReference type="SUPFAM" id="SSF48179">
    <property type="entry name" value="6-phosphogluconate dehydrogenase C-terminal domain-like"/>
    <property type="match status" value="1"/>
</dbReference>
<dbReference type="GO" id="GO:0055129">
    <property type="term" value="P:L-proline biosynthetic process"/>
    <property type="evidence" value="ECO:0007669"/>
    <property type="project" value="UniProtKB-UniRule"/>
</dbReference>
<dbReference type="InterPro" id="IPR029036">
    <property type="entry name" value="P5CR_dimer"/>
</dbReference>
<dbReference type="Proteomes" id="UP000829401">
    <property type="component" value="Chromosome"/>
</dbReference>
<dbReference type="InterPro" id="IPR036291">
    <property type="entry name" value="NAD(P)-bd_dom_sf"/>
</dbReference>
<feature type="binding site" evidence="8">
    <location>
        <begin position="72"/>
        <end position="75"/>
    </location>
    <ligand>
        <name>NADP(+)</name>
        <dbReference type="ChEBI" id="CHEBI:58349"/>
    </ligand>
</feature>
<protein>
    <recommendedName>
        <fullName evidence="6 7">Pyrroline-5-carboxylate reductase</fullName>
        <shortName evidence="6">P5C reductase</shortName>
        <shortName evidence="6">P5CR</shortName>
        <ecNumber evidence="6 7">1.5.1.2</ecNumber>
    </recommendedName>
    <alternativeName>
        <fullName evidence="6">PCA reductase</fullName>
    </alternativeName>
</protein>
<comment type="catalytic activity">
    <reaction evidence="6">
        <text>L-proline + NAD(+) = (S)-1-pyrroline-5-carboxylate + NADH + 2 H(+)</text>
        <dbReference type="Rhea" id="RHEA:14105"/>
        <dbReference type="ChEBI" id="CHEBI:15378"/>
        <dbReference type="ChEBI" id="CHEBI:17388"/>
        <dbReference type="ChEBI" id="CHEBI:57540"/>
        <dbReference type="ChEBI" id="CHEBI:57945"/>
        <dbReference type="ChEBI" id="CHEBI:60039"/>
        <dbReference type="EC" id="1.5.1.2"/>
    </reaction>
</comment>
<dbReference type="GO" id="GO:0004735">
    <property type="term" value="F:pyrroline-5-carboxylate reductase activity"/>
    <property type="evidence" value="ECO:0007669"/>
    <property type="project" value="UniProtKB-UniRule"/>
</dbReference>
<sequence length="271" mass="28743">MTTVHVLFIGAGRMARAMIAGIRRRQGPIHWDISVANHQDSARLTELTTTFRVRAQTDWRTAAEQADIIILAMPPAAHQTVLETLSHHVLPHQLVASVAAGIGVSGLASKLPEGTQCAWLMPNIAAAVGESMTLCAFGDTVTADNREKLAEILRGLGQYHVCTETQVHHLTAITGSAPAFAFQFAEALEQAATALATDETTARLLVGQMLLGSAKLLLSGRPPEELTDEVATPGGATAAGLSVLTEAQFKTRVMDAIEATNQRARALAPET</sequence>
<keyword evidence="3 6" id="KW-0521">NADP</keyword>
<reference evidence="12" key="1">
    <citation type="journal article" date="2022" name="G3 (Bethesda)">
        <title>Unveiling the complete genome sequence of Alicyclobacillus acidoterrestris DSM 3922T, a taint-producing strain.</title>
        <authorList>
            <person name="Leonardo I.C."/>
            <person name="Barreto Crespo M.T."/>
            <person name="Gaspar F.B."/>
        </authorList>
    </citation>
    <scope>NUCLEOTIDE SEQUENCE [LARGE SCALE GENOMIC DNA]</scope>
    <source>
        <strain evidence="12">DSM 3922</strain>
    </source>
</reference>
<dbReference type="FunFam" id="1.10.3730.10:FF:000001">
    <property type="entry name" value="Pyrroline-5-carboxylate reductase"/>
    <property type="match status" value="1"/>
</dbReference>
<evidence type="ECO:0000256" key="2">
    <source>
        <dbReference type="ARBA" id="ARBA00022650"/>
    </source>
</evidence>
<evidence type="ECO:0000313" key="11">
    <source>
        <dbReference type="EMBL" id="UNO50182.1"/>
    </source>
</evidence>
<feature type="binding site" evidence="8">
    <location>
        <begin position="9"/>
        <end position="14"/>
    </location>
    <ligand>
        <name>NADP(+)</name>
        <dbReference type="ChEBI" id="CHEBI:58349"/>
    </ligand>
</feature>
<gene>
    <name evidence="6 11" type="primary">proC</name>
    <name evidence="11" type="ORF">K1I37_06830</name>
</gene>
<feature type="domain" description="Pyrroline-5-carboxylate reductase dimerisation" evidence="10">
    <location>
        <begin position="164"/>
        <end position="266"/>
    </location>
</feature>
<dbReference type="AlphaFoldDB" id="A0A9E7D0U8"/>
<evidence type="ECO:0000313" key="12">
    <source>
        <dbReference type="Proteomes" id="UP000829401"/>
    </source>
</evidence>
<evidence type="ECO:0000259" key="9">
    <source>
        <dbReference type="Pfam" id="PF03807"/>
    </source>
</evidence>
<dbReference type="EC" id="1.5.1.2" evidence="6 7"/>
<comment type="similarity">
    <text evidence="1 6">Belongs to the pyrroline-5-carboxylate reductase family.</text>
</comment>
<evidence type="ECO:0000256" key="5">
    <source>
        <dbReference type="ARBA" id="ARBA00058118"/>
    </source>
</evidence>
<accession>A0A9E7D0U8</accession>
<dbReference type="InterPro" id="IPR000304">
    <property type="entry name" value="Pyrroline-COOH_reductase"/>
</dbReference>
<dbReference type="SUPFAM" id="SSF51735">
    <property type="entry name" value="NAD(P)-binding Rossmann-fold domains"/>
    <property type="match status" value="1"/>
</dbReference>
<evidence type="ECO:0000256" key="6">
    <source>
        <dbReference type="HAMAP-Rule" id="MF_01925"/>
    </source>
</evidence>
<feature type="domain" description="Pyrroline-5-carboxylate reductase catalytic N-terminal" evidence="9">
    <location>
        <begin position="6"/>
        <end position="101"/>
    </location>
</feature>
<organism evidence="11 12">
    <name type="scientific">Alicyclobacillus acidoterrestris (strain ATCC 49025 / DSM 3922 / CIP 106132 / NCIMB 13137 / GD3B)</name>
    <dbReference type="NCBI Taxonomy" id="1356854"/>
    <lineage>
        <taxon>Bacteria</taxon>
        <taxon>Bacillati</taxon>
        <taxon>Bacillota</taxon>
        <taxon>Bacilli</taxon>
        <taxon>Bacillales</taxon>
        <taxon>Alicyclobacillaceae</taxon>
        <taxon>Alicyclobacillus</taxon>
    </lineage>
</organism>
<evidence type="ECO:0000256" key="1">
    <source>
        <dbReference type="ARBA" id="ARBA00005525"/>
    </source>
</evidence>
<dbReference type="Gene3D" id="3.40.50.720">
    <property type="entry name" value="NAD(P)-binding Rossmann-like Domain"/>
    <property type="match status" value="1"/>
</dbReference>
<keyword evidence="6" id="KW-0963">Cytoplasm</keyword>
<dbReference type="EMBL" id="CP080467">
    <property type="protein sequence ID" value="UNO50182.1"/>
    <property type="molecule type" value="Genomic_DNA"/>
</dbReference>
<keyword evidence="2 6" id="KW-0641">Proline biosynthesis</keyword>
<dbReference type="Pfam" id="PF03807">
    <property type="entry name" value="F420_oxidored"/>
    <property type="match status" value="1"/>
</dbReference>
<dbReference type="RefSeq" id="WP_031219000.1">
    <property type="nucleotide sequence ID" value="NZ_AURB01000156.1"/>
</dbReference>
<evidence type="ECO:0000256" key="3">
    <source>
        <dbReference type="ARBA" id="ARBA00022857"/>
    </source>
</evidence>
<comment type="subcellular location">
    <subcellularLocation>
        <location evidence="6">Cytoplasm</location>
    </subcellularLocation>
</comment>
<dbReference type="KEGG" id="aaco:K1I37_06830"/>
<evidence type="ECO:0000256" key="8">
    <source>
        <dbReference type="PIRSR" id="PIRSR000193-1"/>
    </source>
</evidence>
<dbReference type="HAMAP" id="MF_01925">
    <property type="entry name" value="P5C_reductase"/>
    <property type="match status" value="1"/>
</dbReference>
<keyword evidence="6" id="KW-0028">Amino-acid biosynthesis</keyword>
<proteinExistence type="inferred from homology"/>
<name>A0A9E7D0U8_ALIAG</name>
<dbReference type="NCBIfam" id="TIGR00112">
    <property type="entry name" value="proC"/>
    <property type="match status" value="1"/>
</dbReference>
<dbReference type="PANTHER" id="PTHR11645">
    <property type="entry name" value="PYRROLINE-5-CARBOXYLATE REDUCTASE"/>
    <property type="match status" value="1"/>
</dbReference>
<comment type="catalytic activity">
    <reaction evidence="6">
        <text>L-proline + NADP(+) = (S)-1-pyrroline-5-carboxylate + NADPH + 2 H(+)</text>
        <dbReference type="Rhea" id="RHEA:14109"/>
        <dbReference type="ChEBI" id="CHEBI:15378"/>
        <dbReference type="ChEBI" id="CHEBI:17388"/>
        <dbReference type="ChEBI" id="CHEBI:57783"/>
        <dbReference type="ChEBI" id="CHEBI:58349"/>
        <dbReference type="ChEBI" id="CHEBI:60039"/>
        <dbReference type="EC" id="1.5.1.2"/>
    </reaction>
</comment>
<dbReference type="Gene3D" id="1.10.3730.10">
    <property type="entry name" value="ProC C-terminal domain-like"/>
    <property type="match status" value="1"/>
</dbReference>
<dbReference type="PANTHER" id="PTHR11645:SF49">
    <property type="entry name" value="PYRROLINE-5-CARBOXYLATE REDUCTASE 1"/>
    <property type="match status" value="1"/>
</dbReference>